<dbReference type="InterPro" id="IPR033640">
    <property type="entry name" value="FAR_C"/>
</dbReference>
<feature type="transmembrane region" description="Helical" evidence="10">
    <location>
        <begin position="490"/>
        <end position="511"/>
    </location>
</feature>
<evidence type="ECO:0000256" key="9">
    <source>
        <dbReference type="ARBA" id="ARBA00052530"/>
    </source>
</evidence>
<keyword evidence="3 10" id="KW-0444">Lipid biosynthesis</keyword>
<sequence length="538" mass="62334">MYKRNLLQKKREIMEEPSEIQSFYKGKTIFITGGSGFMGKVLIEKLLYTCSDLDKIYMLIRSKKGRNPDLRIDEMFKLPLFIRVRKQKPEVIKKVIPIVGDISLNNLGITDEQREHLINETHIVFNLAAAVRLEAKLKDAIESNTVGTKRVLELSKTMKKLEAFLHLSTAFCHVDQIELGERVYDSPDDPQDVIRFVQWMEDDAINLVTSKLIAPHPNTYTYSKRLTEKLVADEFPHIPVVITRPSIDQIKGTTMLTVLPALSEPLPGWVDNLNGPTGIVIGAGKGVIRSMHCNPNCHAEVIPVDWAINALIAIAYKIGTDRNKPKNCPVYNITQSSIERMTWGQVLERGRSIAYDYPFEGQIWYPDGNIRNSKFIHNVFVLFFHLIPAYLIDFLMLIFCQKRFMVRIQKKISDGLDLLQYFTTREWIFHNTNLLILWGDMSPKDKELFQLDTANVDVLDYIKFIILGARQYCMKEDLSSLPRARIHQRIMYIIHITTVYLFYFGILYFIYKQFEFARVSFDYVTDKIKMLPLMDNVI</sequence>
<dbReference type="CDD" id="cd05236">
    <property type="entry name" value="FAR-N_SDR_e"/>
    <property type="match status" value="1"/>
</dbReference>
<name>A0A834J2Q9_VESVU</name>
<dbReference type="InterPro" id="IPR036291">
    <property type="entry name" value="NAD(P)-bd_dom_sf"/>
</dbReference>
<dbReference type="PANTHER" id="PTHR11011">
    <property type="entry name" value="MALE STERILITY PROTEIN 2-RELATED"/>
    <property type="match status" value="1"/>
</dbReference>
<evidence type="ECO:0000256" key="1">
    <source>
        <dbReference type="ARBA" id="ARBA00004141"/>
    </source>
</evidence>
<keyword evidence="5 10" id="KW-0521">NADP</keyword>
<feature type="domain" description="Fatty acyl-CoA reductase C-terminal" evidence="11">
    <location>
        <begin position="384"/>
        <end position="476"/>
    </location>
</feature>
<dbReference type="EMBL" id="JACSEA010000022">
    <property type="protein sequence ID" value="KAF7380066.1"/>
    <property type="molecule type" value="Genomic_DNA"/>
</dbReference>
<feature type="domain" description="Thioester reductase (TE)" evidence="12">
    <location>
        <begin position="31"/>
        <end position="310"/>
    </location>
</feature>
<dbReference type="GO" id="GO:0005777">
    <property type="term" value="C:peroxisome"/>
    <property type="evidence" value="ECO:0007669"/>
    <property type="project" value="TreeGrafter"/>
</dbReference>
<evidence type="ECO:0000256" key="10">
    <source>
        <dbReference type="RuleBase" id="RU363097"/>
    </source>
</evidence>
<accession>A0A834J2Q9</accession>
<feature type="transmembrane region" description="Helical" evidence="10">
    <location>
        <begin position="379"/>
        <end position="400"/>
    </location>
</feature>
<keyword evidence="10" id="KW-0560">Oxidoreductase</keyword>
<evidence type="ECO:0000256" key="8">
    <source>
        <dbReference type="ARBA" id="ARBA00023136"/>
    </source>
</evidence>
<comment type="caution">
    <text evidence="13">The sequence shown here is derived from an EMBL/GenBank/DDBJ whole genome shotgun (WGS) entry which is preliminary data.</text>
</comment>
<evidence type="ECO:0000256" key="5">
    <source>
        <dbReference type="ARBA" id="ARBA00022857"/>
    </source>
</evidence>
<dbReference type="CDD" id="cd09071">
    <property type="entry name" value="FAR_C"/>
    <property type="match status" value="1"/>
</dbReference>
<dbReference type="AlphaFoldDB" id="A0A834J2Q9"/>
<evidence type="ECO:0000313" key="13">
    <source>
        <dbReference type="EMBL" id="KAF7380066.1"/>
    </source>
</evidence>
<dbReference type="InterPro" id="IPR013120">
    <property type="entry name" value="FAR_NAD-bd"/>
</dbReference>
<dbReference type="SUPFAM" id="SSF51735">
    <property type="entry name" value="NAD(P)-binding Rossmann-fold domains"/>
    <property type="match status" value="1"/>
</dbReference>
<gene>
    <name evidence="13" type="ORF">HZH66_014421</name>
</gene>
<evidence type="ECO:0000256" key="6">
    <source>
        <dbReference type="ARBA" id="ARBA00022989"/>
    </source>
</evidence>
<keyword evidence="14" id="KW-1185">Reference proteome</keyword>
<protein>
    <recommendedName>
        <fullName evidence="10">Fatty acyl-CoA reductase</fullName>
        <ecNumber evidence="10">1.2.1.84</ecNumber>
    </recommendedName>
</protein>
<evidence type="ECO:0000256" key="7">
    <source>
        <dbReference type="ARBA" id="ARBA00023098"/>
    </source>
</evidence>
<dbReference type="Pfam" id="PF03015">
    <property type="entry name" value="Sterile"/>
    <property type="match status" value="1"/>
</dbReference>
<proteinExistence type="inferred from homology"/>
<dbReference type="PANTHER" id="PTHR11011:SF12">
    <property type="entry name" value="FATTY ACYL-COA REDUCTASE"/>
    <property type="match status" value="1"/>
</dbReference>
<evidence type="ECO:0000256" key="2">
    <source>
        <dbReference type="ARBA" id="ARBA00005928"/>
    </source>
</evidence>
<comment type="catalytic activity">
    <reaction evidence="9 10">
        <text>a long-chain fatty acyl-CoA + 2 NADPH + 2 H(+) = a long-chain primary fatty alcohol + 2 NADP(+) + CoA</text>
        <dbReference type="Rhea" id="RHEA:52716"/>
        <dbReference type="ChEBI" id="CHEBI:15378"/>
        <dbReference type="ChEBI" id="CHEBI:57287"/>
        <dbReference type="ChEBI" id="CHEBI:57783"/>
        <dbReference type="ChEBI" id="CHEBI:58349"/>
        <dbReference type="ChEBI" id="CHEBI:77396"/>
        <dbReference type="ChEBI" id="CHEBI:83139"/>
        <dbReference type="EC" id="1.2.1.84"/>
    </reaction>
</comment>
<evidence type="ECO:0000256" key="3">
    <source>
        <dbReference type="ARBA" id="ARBA00022516"/>
    </source>
</evidence>
<evidence type="ECO:0000313" key="14">
    <source>
        <dbReference type="Proteomes" id="UP000614350"/>
    </source>
</evidence>
<dbReference type="GO" id="GO:0102965">
    <property type="term" value="F:alcohol-forming long-chain fatty acyl-CoA reductase activity"/>
    <property type="evidence" value="ECO:0007669"/>
    <property type="project" value="UniProtKB-EC"/>
</dbReference>
<dbReference type="Proteomes" id="UP000614350">
    <property type="component" value="Unassembled WGS sequence"/>
</dbReference>
<dbReference type="InterPro" id="IPR026055">
    <property type="entry name" value="FAR"/>
</dbReference>
<dbReference type="GO" id="GO:0016020">
    <property type="term" value="C:membrane"/>
    <property type="evidence" value="ECO:0007669"/>
    <property type="project" value="UniProtKB-SubCell"/>
</dbReference>
<keyword evidence="6 10" id="KW-1133">Transmembrane helix</keyword>
<dbReference type="FunFam" id="3.40.50.720:FF:000143">
    <property type="entry name" value="Fatty acyl-CoA reductase"/>
    <property type="match status" value="1"/>
</dbReference>
<comment type="function">
    <text evidence="10">Catalyzes the reduction of fatty acyl-CoA to fatty alcohols.</text>
</comment>
<keyword evidence="8 10" id="KW-0472">Membrane</keyword>
<dbReference type="GO" id="GO:0080019">
    <property type="term" value="F:alcohol-forming very long-chain fatty acyl-CoA reductase activity"/>
    <property type="evidence" value="ECO:0007669"/>
    <property type="project" value="InterPro"/>
</dbReference>
<evidence type="ECO:0000256" key="4">
    <source>
        <dbReference type="ARBA" id="ARBA00022692"/>
    </source>
</evidence>
<evidence type="ECO:0000259" key="11">
    <source>
        <dbReference type="Pfam" id="PF03015"/>
    </source>
</evidence>
<evidence type="ECO:0000259" key="12">
    <source>
        <dbReference type="Pfam" id="PF07993"/>
    </source>
</evidence>
<keyword evidence="4 10" id="KW-0812">Transmembrane</keyword>
<comment type="similarity">
    <text evidence="2 10">Belongs to the fatty acyl-CoA reductase family.</text>
</comment>
<dbReference type="Gene3D" id="3.40.50.720">
    <property type="entry name" value="NAD(P)-binding Rossmann-like Domain"/>
    <property type="match status" value="1"/>
</dbReference>
<organism evidence="13 14">
    <name type="scientific">Vespula vulgaris</name>
    <name type="common">Yellow jacket</name>
    <name type="synonym">Wasp</name>
    <dbReference type="NCBI Taxonomy" id="7454"/>
    <lineage>
        <taxon>Eukaryota</taxon>
        <taxon>Metazoa</taxon>
        <taxon>Ecdysozoa</taxon>
        <taxon>Arthropoda</taxon>
        <taxon>Hexapoda</taxon>
        <taxon>Insecta</taxon>
        <taxon>Pterygota</taxon>
        <taxon>Neoptera</taxon>
        <taxon>Endopterygota</taxon>
        <taxon>Hymenoptera</taxon>
        <taxon>Apocrita</taxon>
        <taxon>Aculeata</taxon>
        <taxon>Vespoidea</taxon>
        <taxon>Vespidae</taxon>
        <taxon>Vespinae</taxon>
        <taxon>Vespula</taxon>
    </lineage>
</organism>
<dbReference type="GO" id="GO:0035336">
    <property type="term" value="P:long-chain fatty-acyl-CoA metabolic process"/>
    <property type="evidence" value="ECO:0007669"/>
    <property type="project" value="TreeGrafter"/>
</dbReference>
<dbReference type="Pfam" id="PF07993">
    <property type="entry name" value="NAD_binding_4"/>
    <property type="match status" value="1"/>
</dbReference>
<keyword evidence="7 10" id="KW-0443">Lipid metabolism</keyword>
<comment type="subcellular location">
    <subcellularLocation>
        <location evidence="1">Membrane</location>
        <topology evidence="1">Multi-pass membrane protein</topology>
    </subcellularLocation>
</comment>
<dbReference type="EC" id="1.2.1.84" evidence="10"/>
<reference evidence="13" key="1">
    <citation type="journal article" date="2020" name="G3 (Bethesda)">
        <title>High-Quality Assemblies for Three Invasive Social Wasps from the &lt;i&gt;Vespula&lt;/i&gt; Genus.</title>
        <authorList>
            <person name="Harrop T.W.R."/>
            <person name="Guhlin J."/>
            <person name="McLaughlin G.M."/>
            <person name="Permina E."/>
            <person name="Stockwell P."/>
            <person name="Gilligan J."/>
            <person name="Le Lec M.F."/>
            <person name="Gruber M.A.M."/>
            <person name="Quinn O."/>
            <person name="Lovegrove M."/>
            <person name="Duncan E.J."/>
            <person name="Remnant E.J."/>
            <person name="Van Eeckhoven J."/>
            <person name="Graham B."/>
            <person name="Knapp R.A."/>
            <person name="Langford K.W."/>
            <person name="Kronenberg Z."/>
            <person name="Press M.O."/>
            <person name="Eacker S.M."/>
            <person name="Wilson-Rankin E.E."/>
            <person name="Purcell J."/>
            <person name="Lester P.J."/>
            <person name="Dearden P.K."/>
        </authorList>
    </citation>
    <scope>NUCLEOTIDE SEQUENCE</scope>
    <source>
        <strain evidence="13">Marl-1</strain>
    </source>
</reference>